<dbReference type="AlphaFoldDB" id="A0A1F6WIQ0"/>
<gene>
    <name evidence="2" type="ORF">A3B93_01830</name>
</gene>
<name>A0A1F6WIQ0_9BACT</name>
<sequence length="127" mass="14004">MKTALTIIITLAFLGIFTAGPLSMGHGAHNGCLAASVQEANCPENGLLFASFHISALKWFSTAFLNIGIAIILAILLLVIGFIFQLLPPVFSTPQFSVLKSFRPPRIKLGWRILHWLKFHENSPSFR</sequence>
<reference evidence="2 3" key="1">
    <citation type="journal article" date="2016" name="Nat. Commun.">
        <title>Thousands of microbial genomes shed light on interconnected biogeochemical processes in an aquifer system.</title>
        <authorList>
            <person name="Anantharaman K."/>
            <person name="Brown C.T."/>
            <person name="Hug L.A."/>
            <person name="Sharon I."/>
            <person name="Castelle C.J."/>
            <person name="Probst A.J."/>
            <person name="Thomas B.C."/>
            <person name="Singh A."/>
            <person name="Wilkins M.J."/>
            <person name="Karaoz U."/>
            <person name="Brodie E.L."/>
            <person name="Williams K.H."/>
            <person name="Hubbard S.S."/>
            <person name="Banfield J.F."/>
        </authorList>
    </citation>
    <scope>NUCLEOTIDE SEQUENCE [LARGE SCALE GENOMIC DNA]</scope>
</reference>
<dbReference type="Proteomes" id="UP000179880">
    <property type="component" value="Unassembled WGS sequence"/>
</dbReference>
<protein>
    <submittedName>
        <fullName evidence="2">Uncharacterized protein</fullName>
    </submittedName>
</protein>
<proteinExistence type="predicted"/>
<comment type="caution">
    <text evidence="2">The sequence shown here is derived from an EMBL/GenBank/DDBJ whole genome shotgun (WGS) entry which is preliminary data.</text>
</comment>
<feature type="transmembrane region" description="Helical" evidence="1">
    <location>
        <begin position="63"/>
        <end position="87"/>
    </location>
</feature>
<keyword evidence="1" id="KW-0472">Membrane</keyword>
<evidence type="ECO:0000256" key="1">
    <source>
        <dbReference type="SAM" id="Phobius"/>
    </source>
</evidence>
<keyword evidence="1" id="KW-0812">Transmembrane</keyword>
<keyword evidence="1" id="KW-1133">Transmembrane helix</keyword>
<dbReference type="EMBL" id="MFUH01000021">
    <property type="protein sequence ID" value="OGI81666.1"/>
    <property type="molecule type" value="Genomic_DNA"/>
</dbReference>
<organism evidence="2 3">
    <name type="scientific">Candidatus Nomurabacteria bacterium RIFCSPHIGHO2_02_FULL_42_24</name>
    <dbReference type="NCBI Taxonomy" id="1801757"/>
    <lineage>
        <taxon>Bacteria</taxon>
        <taxon>Candidatus Nomuraibacteriota</taxon>
    </lineage>
</organism>
<evidence type="ECO:0000313" key="3">
    <source>
        <dbReference type="Proteomes" id="UP000179880"/>
    </source>
</evidence>
<accession>A0A1F6WIQ0</accession>
<evidence type="ECO:0000313" key="2">
    <source>
        <dbReference type="EMBL" id="OGI81666.1"/>
    </source>
</evidence>